<keyword evidence="8" id="KW-0963">Cytoplasm</keyword>
<dbReference type="GO" id="GO:0005525">
    <property type="term" value="F:GTP binding"/>
    <property type="evidence" value="ECO:0007669"/>
    <property type="project" value="UniProtKB-UniRule"/>
</dbReference>
<protein>
    <recommendedName>
        <fullName evidence="8 9">Adenylosuccinate synthetase</fullName>
        <shortName evidence="8">AMPSase</shortName>
        <shortName evidence="8">AdSS</shortName>
        <ecNumber evidence="8 9">6.3.4.4</ecNumber>
    </recommendedName>
    <alternativeName>
        <fullName evidence="8">IMP--aspartate ligase</fullName>
    </alternativeName>
</protein>
<comment type="cofactor">
    <cofactor evidence="8">
        <name>Mg(2+)</name>
        <dbReference type="ChEBI" id="CHEBI:18420"/>
    </cofactor>
    <text evidence="8">Binds 1 Mg(2+) ion per subunit.</text>
</comment>
<comment type="function">
    <text evidence="8">Plays an important role in the de novo pathway of purine nucleotide biosynthesis. Catalyzes the first committed step in the biosynthesis of AMP from IMP.</text>
</comment>
<feature type="binding site" evidence="8">
    <location>
        <position position="43"/>
    </location>
    <ligand>
        <name>Mg(2+)</name>
        <dbReference type="ChEBI" id="CHEBI:18420"/>
    </ligand>
</feature>
<dbReference type="PANTHER" id="PTHR11846:SF0">
    <property type="entry name" value="ADENYLOSUCCINATE SYNTHETASE"/>
    <property type="match status" value="1"/>
</dbReference>
<dbReference type="SMART" id="SM00788">
    <property type="entry name" value="Adenylsucc_synt"/>
    <property type="match status" value="1"/>
</dbReference>
<dbReference type="Gene3D" id="1.10.300.10">
    <property type="entry name" value="Adenylosuccinate Synthetase, subunit A, domain 2"/>
    <property type="match status" value="1"/>
</dbReference>
<dbReference type="HOGENOM" id="CLU_029848_0_1_6"/>
<dbReference type="FunFam" id="3.90.170.10:FF:000001">
    <property type="entry name" value="Adenylosuccinate synthetase"/>
    <property type="match status" value="1"/>
</dbReference>
<comment type="caution">
    <text evidence="10">The sequence shown here is derived from an EMBL/GenBank/DDBJ whole genome shotgun (WGS) entry which is preliminary data.</text>
</comment>
<dbReference type="OrthoDB" id="9807553at2"/>
<evidence type="ECO:0000256" key="2">
    <source>
        <dbReference type="ARBA" id="ARBA00022598"/>
    </source>
</evidence>
<dbReference type="GO" id="GO:0044208">
    <property type="term" value="P:'de novo' AMP biosynthetic process"/>
    <property type="evidence" value="ECO:0007669"/>
    <property type="project" value="UniProtKB-UniRule"/>
</dbReference>
<evidence type="ECO:0000256" key="7">
    <source>
        <dbReference type="ARBA" id="ARBA00023134"/>
    </source>
</evidence>
<feature type="active site" description="Proton donor" evidence="8">
    <location>
        <position position="44"/>
    </location>
</feature>
<evidence type="ECO:0000256" key="1">
    <source>
        <dbReference type="ARBA" id="ARBA00011738"/>
    </source>
</evidence>
<dbReference type="GO" id="GO:0005737">
    <property type="term" value="C:cytoplasm"/>
    <property type="evidence" value="ECO:0007669"/>
    <property type="project" value="UniProtKB-SubCell"/>
</dbReference>
<feature type="binding site" evidence="8">
    <location>
        <position position="16"/>
    </location>
    <ligand>
        <name>Mg(2+)</name>
        <dbReference type="ChEBI" id="CHEBI:18420"/>
    </ligand>
</feature>
<comment type="subcellular location">
    <subcellularLocation>
        <location evidence="8">Cytoplasm</location>
    </subcellularLocation>
</comment>
<evidence type="ECO:0000256" key="9">
    <source>
        <dbReference type="RuleBase" id="RU000520"/>
    </source>
</evidence>
<dbReference type="InterPro" id="IPR018220">
    <property type="entry name" value="Adenylosuccin_syn_GTP-bd"/>
</dbReference>
<keyword evidence="5 8" id="KW-0658">Purine biosynthesis</keyword>
<dbReference type="InterPro" id="IPR042111">
    <property type="entry name" value="Adenylosuccinate_synth_dom3"/>
</dbReference>
<dbReference type="CDD" id="cd03108">
    <property type="entry name" value="AdSS"/>
    <property type="match status" value="1"/>
</dbReference>
<feature type="active site" description="Proton acceptor" evidence="8">
    <location>
        <position position="16"/>
    </location>
</feature>
<dbReference type="GO" id="GO:0000287">
    <property type="term" value="F:magnesium ion binding"/>
    <property type="evidence" value="ECO:0007669"/>
    <property type="project" value="UniProtKB-UniRule"/>
</dbReference>
<organism evidence="10 11">
    <name type="scientific">Reinekea blandensis MED297</name>
    <dbReference type="NCBI Taxonomy" id="314283"/>
    <lineage>
        <taxon>Bacteria</taxon>
        <taxon>Pseudomonadati</taxon>
        <taxon>Pseudomonadota</taxon>
        <taxon>Gammaproteobacteria</taxon>
        <taxon>Oceanospirillales</taxon>
        <taxon>Saccharospirillaceae</taxon>
        <taxon>Reinekea</taxon>
    </lineage>
</organism>
<sequence length="423" mass="47027">MSYPQPHIVVGAQWGDEGKGRMVDYFAEKADVVCRYQGGNNAGHTVINHLGEFKLHLLPSGVFDPNTTNVLGAGMVIDLAGLASELDALAAKNIHPKLVISDRATLVLPLHRLEDELEEARLGDQAFGSTRNGIAYAYADRFAKKALQLGALRHPETLRQNLKRWYDWKLPMLTGLYGEQNWPTFEALLTDLQWLAERFGPMITDLTAWQRQQPKDSRLLFEAQLGALRDIQQGNYPFTTSSSVLSGSAQVLSGLRFPAAPRVTAVAKAFSTCVGEGPFPTAMTDMTTLRESANEYGARTGRARDIGHFDAVATLYGVRMQNADEVALTKLDCLSGQETLKVCTAYELDGETLTDYPLTNDLYRVTPVYETWPGWTDDLQDCRSYEALPEAAKAYIERIEALIDCPIRYVSVGPEREQLIVRY</sequence>
<keyword evidence="6 8" id="KW-0460">Magnesium</keyword>
<feature type="binding site" description="in other chain" evidence="8">
    <location>
        <position position="302"/>
    </location>
    <ligand>
        <name>IMP</name>
        <dbReference type="ChEBI" id="CHEBI:58053"/>
        <note>ligand shared between dimeric partners</note>
    </ligand>
</feature>
<accession>A4BDI0</accession>
<keyword evidence="3 8" id="KW-0479">Metal-binding</keyword>
<feature type="binding site" evidence="8">
    <location>
        <begin position="298"/>
        <end position="304"/>
    </location>
    <ligand>
        <name>substrate</name>
    </ligand>
</feature>
<feature type="binding site" description="in other chain" evidence="8">
    <location>
        <begin position="16"/>
        <end position="19"/>
    </location>
    <ligand>
        <name>IMP</name>
        <dbReference type="ChEBI" id="CHEBI:58053"/>
        <note>ligand shared between dimeric partners</note>
    </ligand>
</feature>
<keyword evidence="2 8" id="KW-0436">Ligase</keyword>
<feature type="binding site" description="in other chain" evidence="8">
    <location>
        <position position="240"/>
    </location>
    <ligand>
        <name>IMP</name>
        <dbReference type="ChEBI" id="CHEBI:58053"/>
        <note>ligand shared between dimeric partners</note>
    </ligand>
</feature>
<feature type="binding site" evidence="8">
    <location>
        <begin position="330"/>
        <end position="332"/>
    </location>
    <ligand>
        <name>GTP</name>
        <dbReference type="ChEBI" id="CHEBI:37565"/>
    </ligand>
</feature>
<dbReference type="AlphaFoldDB" id="A4BDI0"/>
<evidence type="ECO:0000256" key="6">
    <source>
        <dbReference type="ARBA" id="ARBA00022842"/>
    </source>
</evidence>
<evidence type="ECO:0000256" key="3">
    <source>
        <dbReference type="ARBA" id="ARBA00022723"/>
    </source>
</evidence>
<feature type="binding site" evidence="8">
    <location>
        <begin position="43"/>
        <end position="45"/>
    </location>
    <ligand>
        <name>GTP</name>
        <dbReference type="ChEBI" id="CHEBI:37565"/>
    </ligand>
</feature>
<dbReference type="GO" id="GO:0004019">
    <property type="term" value="F:adenylosuccinate synthase activity"/>
    <property type="evidence" value="ECO:0007669"/>
    <property type="project" value="UniProtKB-UniRule"/>
</dbReference>
<dbReference type="UniPathway" id="UPA00075">
    <property type="reaction ID" value="UER00335"/>
</dbReference>
<dbReference type="STRING" id="314283.MED297_06229"/>
<dbReference type="EMBL" id="AAOE01000007">
    <property type="protein sequence ID" value="EAR09924.1"/>
    <property type="molecule type" value="Genomic_DNA"/>
</dbReference>
<name>A4BDI0_9GAMM</name>
<dbReference type="EC" id="6.3.4.4" evidence="8 9"/>
<gene>
    <name evidence="8" type="primary">purA</name>
    <name evidence="10" type="ORF">MED297_06229</name>
</gene>
<reference evidence="10 11" key="1">
    <citation type="submission" date="2006-02" db="EMBL/GenBank/DDBJ databases">
        <authorList>
            <person name="Pinhassi J."/>
            <person name="Pedros-Alio C."/>
            <person name="Ferriera S."/>
            <person name="Johnson J."/>
            <person name="Kravitz S."/>
            <person name="Halpern A."/>
            <person name="Remington K."/>
            <person name="Beeson K."/>
            <person name="Tran B."/>
            <person name="Rogers Y.-H."/>
            <person name="Friedman R."/>
            <person name="Venter J.C."/>
        </authorList>
    </citation>
    <scope>NUCLEOTIDE SEQUENCE [LARGE SCALE GENOMIC DNA]</scope>
    <source>
        <strain evidence="10 11">MED297</strain>
    </source>
</reference>
<feature type="binding site" evidence="8">
    <location>
        <begin position="15"/>
        <end position="21"/>
    </location>
    <ligand>
        <name>GTP</name>
        <dbReference type="ChEBI" id="CHEBI:37565"/>
    </ligand>
</feature>
<keyword evidence="4 8" id="KW-0547">Nucleotide-binding</keyword>
<keyword evidence="7 8" id="KW-0342">GTP-binding</keyword>
<dbReference type="PROSITE" id="PS01266">
    <property type="entry name" value="ADENYLOSUCCIN_SYN_1"/>
    <property type="match status" value="1"/>
</dbReference>
<comment type="similarity">
    <text evidence="8 9">Belongs to the adenylosuccinate synthetase family.</text>
</comment>
<comment type="catalytic activity">
    <reaction evidence="8 9">
        <text>IMP + L-aspartate + GTP = N(6)-(1,2-dicarboxyethyl)-AMP + GDP + phosphate + 2 H(+)</text>
        <dbReference type="Rhea" id="RHEA:15753"/>
        <dbReference type="ChEBI" id="CHEBI:15378"/>
        <dbReference type="ChEBI" id="CHEBI:29991"/>
        <dbReference type="ChEBI" id="CHEBI:37565"/>
        <dbReference type="ChEBI" id="CHEBI:43474"/>
        <dbReference type="ChEBI" id="CHEBI:57567"/>
        <dbReference type="ChEBI" id="CHEBI:58053"/>
        <dbReference type="ChEBI" id="CHEBI:58189"/>
        <dbReference type="EC" id="6.3.4.4"/>
    </reaction>
</comment>
<comment type="subunit">
    <text evidence="1 8">Homodimer.</text>
</comment>
<evidence type="ECO:0000256" key="4">
    <source>
        <dbReference type="ARBA" id="ARBA00022741"/>
    </source>
</evidence>
<comment type="caution">
    <text evidence="8">Lacks conserved residue(s) required for the propagation of feature annotation.</text>
</comment>
<dbReference type="Pfam" id="PF00709">
    <property type="entry name" value="Adenylsucc_synt"/>
    <property type="match status" value="1"/>
</dbReference>
<dbReference type="PANTHER" id="PTHR11846">
    <property type="entry name" value="ADENYLOSUCCINATE SYNTHETASE"/>
    <property type="match status" value="1"/>
</dbReference>
<feature type="binding site" description="in other chain" evidence="8">
    <location>
        <begin position="41"/>
        <end position="44"/>
    </location>
    <ligand>
        <name>IMP</name>
        <dbReference type="ChEBI" id="CHEBI:58053"/>
        <note>ligand shared between dimeric partners</note>
    </ligand>
</feature>
<keyword evidence="11" id="KW-1185">Reference proteome</keyword>
<dbReference type="Gene3D" id="3.40.440.10">
    <property type="entry name" value="Adenylosuccinate Synthetase, subunit A, domain 1"/>
    <property type="match status" value="1"/>
</dbReference>
<dbReference type="NCBIfam" id="NF002223">
    <property type="entry name" value="PRK01117.1"/>
    <property type="match status" value="1"/>
</dbReference>
<dbReference type="InterPro" id="IPR027417">
    <property type="entry name" value="P-loop_NTPase"/>
</dbReference>
<feature type="binding site" evidence="8">
    <location>
        <begin position="411"/>
        <end position="413"/>
    </location>
    <ligand>
        <name>GTP</name>
        <dbReference type="ChEBI" id="CHEBI:37565"/>
    </ligand>
</feature>
<dbReference type="Proteomes" id="UP000005953">
    <property type="component" value="Unassembled WGS sequence"/>
</dbReference>
<dbReference type="RefSeq" id="WP_008048502.1">
    <property type="nucleotide sequence ID" value="NZ_CH724155.1"/>
</dbReference>
<dbReference type="GO" id="GO:0046040">
    <property type="term" value="P:IMP metabolic process"/>
    <property type="evidence" value="ECO:0007669"/>
    <property type="project" value="TreeGrafter"/>
</dbReference>
<evidence type="ECO:0000256" key="8">
    <source>
        <dbReference type="HAMAP-Rule" id="MF_00011"/>
    </source>
</evidence>
<dbReference type="Gene3D" id="3.90.170.10">
    <property type="entry name" value="Adenylosuccinate Synthetase, subunit A, domain 3"/>
    <property type="match status" value="1"/>
</dbReference>
<feature type="binding site" evidence="8">
    <location>
        <position position="144"/>
    </location>
    <ligand>
        <name>IMP</name>
        <dbReference type="ChEBI" id="CHEBI:58053"/>
        <note>ligand shared between dimeric partners</note>
    </ligand>
</feature>
<dbReference type="InterPro" id="IPR042110">
    <property type="entry name" value="Adenylosuccinate_synth_dom2"/>
</dbReference>
<comment type="pathway">
    <text evidence="8 9">Purine metabolism; AMP biosynthesis via de novo pathway; AMP from IMP: step 1/2.</text>
</comment>
<dbReference type="HAMAP" id="MF_00011">
    <property type="entry name" value="Adenylosucc_synth"/>
    <property type="match status" value="1"/>
</dbReference>
<dbReference type="SUPFAM" id="SSF52540">
    <property type="entry name" value="P-loop containing nucleoside triphosphate hydrolases"/>
    <property type="match status" value="1"/>
</dbReference>
<evidence type="ECO:0000256" key="5">
    <source>
        <dbReference type="ARBA" id="ARBA00022755"/>
    </source>
</evidence>
<proteinExistence type="inferred from homology"/>
<feature type="binding site" evidence="8">
    <location>
        <position position="304"/>
    </location>
    <ligand>
        <name>GTP</name>
        <dbReference type="ChEBI" id="CHEBI:37565"/>
    </ligand>
</feature>
<feature type="binding site" description="in other chain" evidence="8">
    <location>
        <position position="130"/>
    </location>
    <ligand>
        <name>IMP</name>
        <dbReference type="ChEBI" id="CHEBI:58053"/>
        <note>ligand shared between dimeric partners</note>
    </ligand>
</feature>
<evidence type="ECO:0000313" key="11">
    <source>
        <dbReference type="Proteomes" id="UP000005953"/>
    </source>
</evidence>
<dbReference type="InterPro" id="IPR001114">
    <property type="entry name" value="Adenylosuccinate_synthetase"/>
</dbReference>
<dbReference type="InterPro" id="IPR042109">
    <property type="entry name" value="Adenylosuccinate_synth_dom1"/>
</dbReference>
<evidence type="ECO:0000313" key="10">
    <source>
        <dbReference type="EMBL" id="EAR09924.1"/>
    </source>
</evidence>